<keyword evidence="3" id="KW-1185">Reference proteome</keyword>
<evidence type="ECO:0000313" key="3">
    <source>
        <dbReference type="Proteomes" id="UP000317155"/>
    </source>
</evidence>
<sequence length="172" mass="19077">MKSLFSTLLILLTTGCNANLAQINNSLEGVNHVFAGNMAISNINQAQEIDIMPMSNAEDENLRVALNEAKNNIYGFLTTNSCIKSHNGSMLNKYAAPGKVFPSHNYTKAPIPTTKYHDKNSCMKIRDISSIKMPAKNALSFEVVYISETSGESVKFDHELVRKADSQWLFTK</sequence>
<name>A0A550JDM3_9BACT</name>
<protein>
    <recommendedName>
        <fullName evidence="4">Lipoprotein</fullName>
    </recommendedName>
</protein>
<dbReference type="OrthoDB" id="8856546at2"/>
<evidence type="ECO:0000313" key="2">
    <source>
        <dbReference type="EMBL" id="TRO81294.1"/>
    </source>
</evidence>
<dbReference type="RefSeq" id="WP_140396677.1">
    <property type="nucleotide sequence ID" value="NZ_FOJJ01000038.1"/>
</dbReference>
<evidence type="ECO:0008006" key="4">
    <source>
        <dbReference type="Google" id="ProtNLM"/>
    </source>
</evidence>
<feature type="signal peptide" evidence="1">
    <location>
        <begin position="1"/>
        <end position="18"/>
    </location>
</feature>
<reference evidence="2 3" key="1">
    <citation type="submission" date="2019-07" db="EMBL/GenBank/DDBJ databases">
        <title>Insights of Desulfuromonas acetexigens electromicrobiology.</title>
        <authorList>
            <person name="Katuri K."/>
            <person name="Sapireddy V."/>
            <person name="Shaw D.R."/>
            <person name="Saikaly P."/>
        </authorList>
    </citation>
    <scope>NUCLEOTIDE SEQUENCE [LARGE SCALE GENOMIC DNA]</scope>
    <source>
        <strain evidence="2 3">2873</strain>
    </source>
</reference>
<proteinExistence type="predicted"/>
<dbReference type="Proteomes" id="UP000317155">
    <property type="component" value="Unassembled WGS sequence"/>
</dbReference>
<comment type="caution">
    <text evidence="2">The sequence shown here is derived from an EMBL/GenBank/DDBJ whole genome shotgun (WGS) entry which is preliminary data.</text>
</comment>
<accession>A0A550JDM3</accession>
<organism evidence="2 3">
    <name type="scientific">Trichloromonas acetexigens</name>
    <dbReference type="NCBI Taxonomy" id="38815"/>
    <lineage>
        <taxon>Bacteria</taxon>
        <taxon>Pseudomonadati</taxon>
        <taxon>Thermodesulfobacteriota</taxon>
        <taxon>Desulfuromonadia</taxon>
        <taxon>Desulfuromonadales</taxon>
        <taxon>Trichloromonadaceae</taxon>
        <taxon>Trichloromonas</taxon>
    </lineage>
</organism>
<dbReference type="PROSITE" id="PS51257">
    <property type="entry name" value="PROKAR_LIPOPROTEIN"/>
    <property type="match status" value="1"/>
</dbReference>
<dbReference type="AlphaFoldDB" id="A0A550JDM3"/>
<evidence type="ECO:0000256" key="1">
    <source>
        <dbReference type="SAM" id="SignalP"/>
    </source>
</evidence>
<dbReference type="EMBL" id="VJVV01000006">
    <property type="protein sequence ID" value="TRO81294.1"/>
    <property type="molecule type" value="Genomic_DNA"/>
</dbReference>
<keyword evidence="1" id="KW-0732">Signal</keyword>
<feature type="chain" id="PRO_5021852056" description="Lipoprotein" evidence="1">
    <location>
        <begin position="19"/>
        <end position="172"/>
    </location>
</feature>
<gene>
    <name evidence="2" type="ORF">FL622_10345</name>
</gene>